<gene>
    <name evidence="10" type="primary">metP_2</name>
    <name evidence="9" type="ORF">HMPREF3195_01122</name>
    <name evidence="10" type="ORF">NCTC11460_01943</name>
</gene>
<dbReference type="PROSITE" id="PS50928">
    <property type="entry name" value="ABC_TM1"/>
    <property type="match status" value="1"/>
</dbReference>
<comment type="similarity">
    <text evidence="7">Belongs to the binding-protein-dependent transport system permease family.</text>
</comment>
<feature type="transmembrane region" description="Helical" evidence="7">
    <location>
        <begin position="193"/>
        <end position="216"/>
    </location>
</feature>
<evidence type="ECO:0000313" key="9">
    <source>
        <dbReference type="EMBL" id="KXI12061.1"/>
    </source>
</evidence>
<dbReference type="eggNOG" id="COG2011">
    <property type="taxonomic scope" value="Bacteria"/>
</dbReference>
<feature type="transmembrane region" description="Helical" evidence="7">
    <location>
        <begin position="21"/>
        <end position="47"/>
    </location>
</feature>
<keyword evidence="5 7" id="KW-1133">Transmembrane helix</keyword>
<keyword evidence="6 7" id="KW-0472">Membrane</keyword>
<evidence type="ECO:0000313" key="10">
    <source>
        <dbReference type="EMBL" id="SUB61949.1"/>
    </source>
</evidence>
<dbReference type="SUPFAM" id="SSF161098">
    <property type="entry name" value="MetI-like"/>
    <property type="match status" value="1"/>
</dbReference>
<name>A0A135YRU5_9FIRM</name>
<feature type="transmembrane region" description="Helical" evidence="7">
    <location>
        <begin position="67"/>
        <end position="88"/>
    </location>
</feature>
<dbReference type="Proteomes" id="UP000255101">
    <property type="component" value="Unassembled WGS sequence"/>
</dbReference>
<dbReference type="InterPro" id="IPR000515">
    <property type="entry name" value="MetI-like"/>
</dbReference>
<dbReference type="Pfam" id="PF00528">
    <property type="entry name" value="BPD_transp_1"/>
    <property type="match status" value="1"/>
</dbReference>
<comment type="subcellular location">
    <subcellularLocation>
        <location evidence="1 7">Cell membrane</location>
        <topology evidence="1 7">Multi-pass membrane protein</topology>
    </subcellularLocation>
</comment>
<proteinExistence type="inferred from homology"/>
<dbReference type="PATRIC" id="fig|1261.5.peg.1123"/>
<dbReference type="CDD" id="cd06261">
    <property type="entry name" value="TM_PBP2"/>
    <property type="match status" value="1"/>
</dbReference>
<feature type="domain" description="ABC transmembrane type-1" evidence="8">
    <location>
        <begin position="18"/>
        <end position="212"/>
    </location>
</feature>
<dbReference type="GO" id="GO:0048473">
    <property type="term" value="P:D-methionine transmembrane transport"/>
    <property type="evidence" value="ECO:0007669"/>
    <property type="project" value="TreeGrafter"/>
</dbReference>
<evidence type="ECO:0000256" key="1">
    <source>
        <dbReference type="ARBA" id="ARBA00004651"/>
    </source>
</evidence>
<dbReference type="EMBL" id="UGTB01000004">
    <property type="protein sequence ID" value="SUB61949.1"/>
    <property type="molecule type" value="Genomic_DNA"/>
</dbReference>
<accession>A0A135YRU5</accession>
<sequence length="221" mass="23539">MSYFKNSLAIKEQFLIETRATLYMTLVTALIAGILGLAIGVALVVTGKGGILENKKIYSVLDKLVNITRSIPFVIIIALVASFTRFLVGTTIGPTAAIVPLVCGTVPFFSRQVENSLVEVDKGIIEAARSMGDSPLQIIFGVYLREGLAGLVRVSQLTLISLVGLTAMAGAVGSGGLGNLAVSQGFNRFQNDVTLVSTMIILVIVFVIQYIGNVIIKRIIH</sequence>
<dbReference type="RefSeq" id="WP_002843022.1">
    <property type="nucleotide sequence ID" value="NZ_CAMPYD010000003.1"/>
</dbReference>
<dbReference type="EMBL" id="LSQZ01000060">
    <property type="protein sequence ID" value="KXI12061.1"/>
    <property type="molecule type" value="Genomic_DNA"/>
</dbReference>
<dbReference type="GeneID" id="79842130"/>
<dbReference type="PANTHER" id="PTHR30450">
    <property type="entry name" value="ABC TRANSPORTER PERMEASE"/>
    <property type="match status" value="1"/>
</dbReference>
<dbReference type="AlphaFoldDB" id="A0A135YRU5"/>
<dbReference type="Gene3D" id="1.10.3720.10">
    <property type="entry name" value="MetI-like"/>
    <property type="match status" value="1"/>
</dbReference>
<keyword evidence="4 7" id="KW-0812">Transmembrane</keyword>
<evidence type="ECO:0000313" key="12">
    <source>
        <dbReference type="Proteomes" id="UP000255101"/>
    </source>
</evidence>
<reference evidence="10 12" key="2">
    <citation type="submission" date="2018-06" db="EMBL/GenBank/DDBJ databases">
        <authorList>
            <consortium name="Pathogen Informatics"/>
            <person name="Doyle S."/>
        </authorList>
    </citation>
    <scope>NUCLEOTIDE SEQUENCE [LARGE SCALE GENOMIC DNA]</scope>
    <source>
        <strain evidence="10 12">NCTC11460</strain>
    </source>
</reference>
<keyword evidence="3" id="KW-1003">Cell membrane</keyword>
<keyword evidence="2 7" id="KW-0813">Transport</keyword>
<evidence type="ECO:0000256" key="2">
    <source>
        <dbReference type="ARBA" id="ARBA00022448"/>
    </source>
</evidence>
<dbReference type="PANTHER" id="PTHR30450:SF1">
    <property type="entry name" value="D-METHIONINE TRANSPORT SYSTEM PERMEASE PROTEIN METI-RELATED"/>
    <property type="match status" value="1"/>
</dbReference>
<reference evidence="9 11" key="1">
    <citation type="submission" date="2016-02" db="EMBL/GenBank/DDBJ databases">
        <authorList>
            <person name="Wen L."/>
            <person name="He K."/>
            <person name="Yang H."/>
        </authorList>
    </citation>
    <scope>NUCLEOTIDE SEQUENCE [LARGE SCALE GENOMIC DNA]</scope>
    <source>
        <strain evidence="9 11">MJR8628A</strain>
    </source>
</reference>
<dbReference type="Proteomes" id="UP000070326">
    <property type="component" value="Unassembled WGS sequence"/>
</dbReference>
<evidence type="ECO:0000256" key="7">
    <source>
        <dbReference type="RuleBase" id="RU363032"/>
    </source>
</evidence>
<evidence type="ECO:0000256" key="5">
    <source>
        <dbReference type="ARBA" id="ARBA00022989"/>
    </source>
</evidence>
<dbReference type="STRING" id="1261.HMPREF3195_01122"/>
<organism evidence="9 11">
    <name type="scientific">Peptostreptococcus anaerobius</name>
    <dbReference type="NCBI Taxonomy" id="1261"/>
    <lineage>
        <taxon>Bacteria</taxon>
        <taxon>Bacillati</taxon>
        <taxon>Bacillota</taxon>
        <taxon>Clostridia</taxon>
        <taxon>Peptostreptococcales</taxon>
        <taxon>Peptostreptococcaceae</taxon>
        <taxon>Peptostreptococcus</taxon>
    </lineage>
</organism>
<evidence type="ECO:0000313" key="11">
    <source>
        <dbReference type="Proteomes" id="UP000070326"/>
    </source>
</evidence>
<protein>
    <submittedName>
        <fullName evidence="10">Methionine import system permease protein MetP</fullName>
    </submittedName>
    <submittedName>
        <fullName evidence="9">Putative D-methionine transport system permease protein MetI</fullName>
    </submittedName>
</protein>
<evidence type="ECO:0000256" key="3">
    <source>
        <dbReference type="ARBA" id="ARBA00022475"/>
    </source>
</evidence>
<evidence type="ECO:0000256" key="6">
    <source>
        <dbReference type="ARBA" id="ARBA00023136"/>
    </source>
</evidence>
<feature type="transmembrane region" description="Helical" evidence="7">
    <location>
        <begin position="154"/>
        <end position="173"/>
    </location>
</feature>
<dbReference type="GO" id="GO:0005886">
    <property type="term" value="C:plasma membrane"/>
    <property type="evidence" value="ECO:0007669"/>
    <property type="project" value="UniProtKB-SubCell"/>
</dbReference>
<dbReference type="InterPro" id="IPR035906">
    <property type="entry name" value="MetI-like_sf"/>
</dbReference>
<evidence type="ECO:0000256" key="4">
    <source>
        <dbReference type="ARBA" id="ARBA00022692"/>
    </source>
</evidence>
<dbReference type="InterPro" id="IPR051322">
    <property type="entry name" value="AA_ABC_Transporter_Permease"/>
</dbReference>
<evidence type="ECO:0000259" key="8">
    <source>
        <dbReference type="PROSITE" id="PS50928"/>
    </source>
</evidence>